<dbReference type="GO" id="GO:0016746">
    <property type="term" value="F:acyltransferase activity"/>
    <property type="evidence" value="ECO:0007669"/>
    <property type="project" value="UniProtKB-KW"/>
</dbReference>
<evidence type="ECO:0000256" key="2">
    <source>
        <dbReference type="ARBA" id="ARBA00007400"/>
    </source>
</evidence>
<reference evidence="5 6" key="1">
    <citation type="submission" date="2023-07" db="EMBL/GenBank/DDBJ databases">
        <title>Novel species in genus Planococcus.</title>
        <authorList>
            <person name="Ning S."/>
        </authorList>
    </citation>
    <scope>NUCLEOTIDE SEQUENCE [LARGE SCALE GENOMIC DNA]</scope>
    <source>
        <strain evidence="5 6">N017</strain>
    </source>
</reference>
<feature type="transmembrane region" description="Helical" evidence="3">
    <location>
        <begin position="149"/>
        <end position="172"/>
    </location>
</feature>
<dbReference type="PANTHER" id="PTHR37312:SF1">
    <property type="entry name" value="MEMBRANE-BOUND ACYLTRANSFERASE YKRP-RELATED"/>
    <property type="match status" value="1"/>
</dbReference>
<dbReference type="InterPro" id="IPR002656">
    <property type="entry name" value="Acyl_transf_3_dom"/>
</dbReference>
<evidence type="ECO:0000259" key="4">
    <source>
        <dbReference type="Pfam" id="PF01757"/>
    </source>
</evidence>
<feature type="transmembrane region" description="Helical" evidence="3">
    <location>
        <begin position="38"/>
        <end position="58"/>
    </location>
</feature>
<feature type="transmembrane region" description="Helical" evidence="3">
    <location>
        <begin position="249"/>
        <end position="274"/>
    </location>
</feature>
<feature type="transmembrane region" description="Helical" evidence="3">
    <location>
        <begin position="211"/>
        <end position="229"/>
    </location>
</feature>
<dbReference type="Pfam" id="PF01757">
    <property type="entry name" value="Acyl_transf_3"/>
    <property type="match status" value="1"/>
</dbReference>
<keyword evidence="3" id="KW-0812">Transmembrane</keyword>
<accession>A0ABT8NAG8</accession>
<dbReference type="RefSeq" id="WP_301855335.1">
    <property type="nucleotide sequence ID" value="NZ_JAUJWU010000001.1"/>
</dbReference>
<evidence type="ECO:0000256" key="3">
    <source>
        <dbReference type="SAM" id="Phobius"/>
    </source>
</evidence>
<comment type="subcellular location">
    <subcellularLocation>
        <location evidence="1">Membrane</location>
    </subcellularLocation>
</comment>
<feature type="transmembrane region" description="Helical" evidence="3">
    <location>
        <begin position="286"/>
        <end position="304"/>
    </location>
</feature>
<dbReference type="EMBL" id="JAUJWU010000001">
    <property type="protein sequence ID" value="MDN7244851.1"/>
    <property type="molecule type" value="Genomic_DNA"/>
</dbReference>
<keyword evidence="6" id="KW-1185">Reference proteome</keyword>
<keyword evidence="5" id="KW-0012">Acyltransferase</keyword>
<evidence type="ECO:0000256" key="1">
    <source>
        <dbReference type="ARBA" id="ARBA00004370"/>
    </source>
</evidence>
<dbReference type="PANTHER" id="PTHR37312">
    <property type="entry name" value="MEMBRANE-BOUND ACYLTRANSFERASE YKRP-RELATED"/>
    <property type="match status" value="1"/>
</dbReference>
<protein>
    <submittedName>
        <fullName evidence="5">Acyltransferase family protein</fullName>
    </submittedName>
</protein>
<name>A0ABT8NAG8_9BACL</name>
<dbReference type="InterPro" id="IPR052734">
    <property type="entry name" value="Nod_factor_acetyltransferase"/>
</dbReference>
<comment type="caution">
    <text evidence="5">The sequence shown here is derived from an EMBL/GenBank/DDBJ whole genome shotgun (WGS) entry which is preliminary data.</text>
</comment>
<feature type="transmembrane region" description="Helical" evidence="3">
    <location>
        <begin position="7"/>
        <end position="26"/>
    </location>
</feature>
<feature type="transmembrane region" description="Helical" evidence="3">
    <location>
        <begin position="184"/>
        <end position="204"/>
    </location>
</feature>
<feature type="domain" description="Acyltransferase 3" evidence="4">
    <location>
        <begin position="7"/>
        <end position="326"/>
    </location>
</feature>
<keyword evidence="3" id="KW-1133">Transmembrane helix</keyword>
<keyword evidence="3" id="KW-0472">Membrane</keyword>
<sequence length="350" mass="39697">MAKTRLTWVDSAKGFLMILVVIGHYSGPMITDFPLIKYIYWFHMPAFFLLSGLFFKPVTDSTALKPAIHKRFMQLMVPYLFFLLLLTSIKYGIAIGEGSFTASFLRQDLIDLTVGGRFLRGEHGVFWFVTVMFATYLLFLWITRCKRSVQLAILAGCYVLAQIEGTFAMTLASDPDAASQQIPMIWNLDVALIAVIYYAIGYYFKSFWMKISKTAILAAAGVAATAMFADKAGWIDYHLSMKFLRYDHFLLDLVIPIAFTILIVGIFQQLALMATFPWLMKIEKHSISIMYLHILVGVLVKEFLPFNLLTYTLLGLMVPIILSILIPKTIPLGEILLGRFKPRAPMQTHP</sequence>
<comment type="similarity">
    <text evidence="2">Belongs to the acyltransferase 3 family.</text>
</comment>
<evidence type="ECO:0000313" key="5">
    <source>
        <dbReference type="EMBL" id="MDN7244851.1"/>
    </source>
</evidence>
<feature type="transmembrane region" description="Helical" evidence="3">
    <location>
        <begin position="125"/>
        <end position="142"/>
    </location>
</feature>
<proteinExistence type="inferred from homology"/>
<gene>
    <name evidence="5" type="ORF">QWY13_05020</name>
</gene>
<feature type="transmembrane region" description="Helical" evidence="3">
    <location>
        <begin position="79"/>
        <end position="105"/>
    </location>
</feature>
<feature type="transmembrane region" description="Helical" evidence="3">
    <location>
        <begin position="316"/>
        <end position="337"/>
    </location>
</feature>
<dbReference type="Proteomes" id="UP001172142">
    <property type="component" value="Unassembled WGS sequence"/>
</dbReference>
<organism evidence="5 6">
    <name type="scientific">Planococcus shenhongbingii</name>
    <dbReference type="NCBI Taxonomy" id="3058398"/>
    <lineage>
        <taxon>Bacteria</taxon>
        <taxon>Bacillati</taxon>
        <taxon>Bacillota</taxon>
        <taxon>Bacilli</taxon>
        <taxon>Bacillales</taxon>
        <taxon>Caryophanaceae</taxon>
        <taxon>Planococcus</taxon>
    </lineage>
</organism>
<keyword evidence="5" id="KW-0808">Transferase</keyword>
<evidence type="ECO:0000313" key="6">
    <source>
        <dbReference type="Proteomes" id="UP001172142"/>
    </source>
</evidence>